<evidence type="ECO:0000313" key="3">
    <source>
        <dbReference type="Proteomes" id="UP000233551"/>
    </source>
</evidence>
<name>A0A2I0K8C9_PUNGR</name>
<dbReference type="AlphaFoldDB" id="A0A2I0K8C9"/>
<comment type="caution">
    <text evidence="2">The sequence shown here is derived from an EMBL/GenBank/DDBJ whole genome shotgun (WGS) entry which is preliminary data.</text>
</comment>
<dbReference type="EMBL" id="PGOL01000793">
    <property type="protein sequence ID" value="PKI64792.1"/>
    <property type="molecule type" value="Genomic_DNA"/>
</dbReference>
<accession>A0A2I0K8C9</accession>
<feature type="compositionally biased region" description="Basic and acidic residues" evidence="1">
    <location>
        <begin position="85"/>
        <end position="101"/>
    </location>
</feature>
<evidence type="ECO:0000256" key="1">
    <source>
        <dbReference type="SAM" id="MobiDB-lite"/>
    </source>
</evidence>
<feature type="region of interest" description="Disordered" evidence="1">
    <location>
        <begin position="1"/>
        <end position="101"/>
    </location>
</feature>
<organism evidence="2 3">
    <name type="scientific">Punica granatum</name>
    <name type="common">Pomegranate</name>
    <dbReference type="NCBI Taxonomy" id="22663"/>
    <lineage>
        <taxon>Eukaryota</taxon>
        <taxon>Viridiplantae</taxon>
        <taxon>Streptophyta</taxon>
        <taxon>Embryophyta</taxon>
        <taxon>Tracheophyta</taxon>
        <taxon>Spermatophyta</taxon>
        <taxon>Magnoliopsida</taxon>
        <taxon>eudicotyledons</taxon>
        <taxon>Gunneridae</taxon>
        <taxon>Pentapetalae</taxon>
        <taxon>rosids</taxon>
        <taxon>malvids</taxon>
        <taxon>Myrtales</taxon>
        <taxon>Lythraceae</taxon>
        <taxon>Punica</taxon>
    </lineage>
</organism>
<keyword evidence="3" id="KW-1185">Reference proteome</keyword>
<gene>
    <name evidence="2" type="ORF">CRG98_014788</name>
</gene>
<protein>
    <submittedName>
        <fullName evidence="2">Uncharacterized protein</fullName>
    </submittedName>
</protein>
<sequence>MTSLPGPVAQMQLDARSGSRALRHQRGLPPPPPLSTLSGPPSQKPIRSHAGGNQTSRDGTRTRSYAAAAEQCGGGAAEMSLAKAGRPESEREGGGGDGDERIGFVRTLFPCFLPSTEGERERGASMVSAI</sequence>
<dbReference type="Proteomes" id="UP000233551">
    <property type="component" value="Unassembled WGS sequence"/>
</dbReference>
<evidence type="ECO:0000313" key="2">
    <source>
        <dbReference type="EMBL" id="PKI64792.1"/>
    </source>
</evidence>
<proteinExistence type="predicted"/>
<reference evidence="2 3" key="1">
    <citation type="submission" date="2017-11" db="EMBL/GenBank/DDBJ databases">
        <title>De-novo sequencing of pomegranate (Punica granatum L.) genome.</title>
        <authorList>
            <person name="Akparov Z."/>
            <person name="Amiraslanov A."/>
            <person name="Hajiyeva S."/>
            <person name="Abbasov M."/>
            <person name="Kaur K."/>
            <person name="Hamwieh A."/>
            <person name="Solovyev V."/>
            <person name="Salamov A."/>
            <person name="Braich B."/>
            <person name="Kosarev P."/>
            <person name="Mahmoud A."/>
            <person name="Hajiyev E."/>
            <person name="Babayeva S."/>
            <person name="Izzatullayeva V."/>
            <person name="Mammadov A."/>
            <person name="Mammadov A."/>
            <person name="Sharifova S."/>
            <person name="Ojaghi J."/>
            <person name="Eynullazada K."/>
            <person name="Bayramov B."/>
            <person name="Abdulazimova A."/>
            <person name="Shahmuradov I."/>
        </authorList>
    </citation>
    <scope>NUCLEOTIDE SEQUENCE [LARGE SCALE GENOMIC DNA]</scope>
    <source>
        <strain evidence="3">cv. AG2017</strain>
        <tissue evidence="2">Leaf</tissue>
    </source>
</reference>